<keyword evidence="5" id="KW-0560">Oxidoreductase</keyword>
<evidence type="ECO:0000259" key="8">
    <source>
        <dbReference type="SMART" id="SM00861"/>
    </source>
</evidence>
<evidence type="ECO:0000256" key="3">
    <source>
        <dbReference type="ARBA" id="ARBA00006936"/>
    </source>
</evidence>
<dbReference type="Gene3D" id="3.40.50.11610">
    <property type="entry name" value="Multifunctional 2-oxoglutarate metabolism enzyme, C-terminal domain"/>
    <property type="match status" value="1"/>
</dbReference>
<dbReference type="InterPro" id="IPR042179">
    <property type="entry name" value="KGD_C_sf"/>
</dbReference>
<accession>A0A7E4UQ48</accession>
<dbReference type="InterPro" id="IPR001017">
    <property type="entry name" value="DH_E1"/>
</dbReference>
<keyword evidence="7" id="KW-0496">Mitochondrion</keyword>
<dbReference type="PANTHER" id="PTHR23152:SF4">
    <property type="entry name" value="2-OXOADIPATE DEHYDROGENASE COMPLEX COMPONENT E1"/>
    <property type="match status" value="1"/>
</dbReference>
<keyword evidence="4" id="KW-0809">Transit peptide</keyword>
<dbReference type="Gene3D" id="3.40.50.970">
    <property type="match status" value="1"/>
</dbReference>
<dbReference type="AlphaFoldDB" id="A0A7E4UQ48"/>
<dbReference type="InterPro" id="IPR005475">
    <property type="entry name" value="Transketolase-like_Pyr-bd"/>
</dbReference>
<comment type="cofactor">
    <cofactor evidence="1">
        <name>thiamine diphosphate</name>
        <dbReference type="ChEBI" id="CHEBI:58937"/>
    </cofactor>
</comment>
<sequence length="910" mass="102564">MVRVMYTDLYEGFQLWPNRVPVAAYHSDASTFGFVPQRFATYDPFVNPITPEDAQRLHLINAYRRYGYLKANLDPLQLTETPAVRELDPGFYGLKPTDTDARGVSIERLVGQLEALYCGPISVEFMHLNDWQERHWFSQNFERVQSEELSLEEKRRVVDLMLRSQSFDNFLALKFPTLKRYGCEGAESMFAFFSELFEIAPSSDVKDIVMCIAHRGRNNLLVELMEFPVVQMFRKIRGKPEFPDDVLGSGDVLSHLTSSFDYKSPEGNVHITMLPNPSHLEAVNPVAMGKARGRAATKRLGDYGSEAEGSEVGDGVLCLQVHGDGAFSGQGVVWETMVLSQCPHFRIGGSIHLVTNNQIAFTAEAHIGRPSTHCTDIAKSLPSPVIHVNGDSVEDVLRAGRLAFAYRQRFRKDVFVNLLCYRRWGHNELDDPTFTQPLMYSIIEDRKSPPDLYAQQLIDQGQFSEDEKKTIVETHTSKLIEEFRKVDTEPPRAVHLGGNWKGYKQAPKEISKWDTGVDLELLRYVGAKSVEVPEDFALHHHLQKTHVDARLNRIKTGENIDWSTAEALAFGSILAQDFDIRISGQDVGRATFCHRHAALTDQMTDAVYIPLNNLSPDQKSFIEVANNPLSEEAVLGFEFGFSTENPRRLCLWEAQFGDFFNGAQIIIDTFIASAESKWLQQSGLVMTLPHGFDGAGPEHSSCRMERFLQLTDSREDQIPVDGDHVNFQVANPTTSAQYFHLLRRQVVTPWRKPLVIVAPKILLRHPMAASKLTDLAPGTTFQNVLDDNVDPNKVTKLIFTSGKHAYTIMKERDARKLVDTAVIRLESLCPFPVADLQAVFQKYPAANKYLWSQEEPRNAGAYSFASRRLEAALGITVAYAGRPELAWTATAIGQFHEAENKKIIEDTFAF</sequence>
<comment type="subcellular location">
    <subcellularLocation>
        <location evidence="2">Mitochondrion</location>
    </subcellularLocation>
</comment>
<reference evidence="9" key="1">
    <citation type="journal article" date="2013" name="Genetics">
        <title>The draft genome and transcriptome of Panagrellus redivivus are shaped by the harsh demands of a free-living lifestyle.</title>
        <authorList>
            <person name="Srinivasan J."/>
            <person name="Dillman A.R."/>
            <person name="Macchietto M.G."/>
            <person name="Heikkinen L."/>
            <person name="Lakso M."/>
            <person name="Fracchia K.M."/>
            <person name="Antoshechkin I."/>
            <person name="Mortazavi A."/>
            <person name="Wong G."/>
            <person name="Sternberg P.W."/>
        </authorList>
    </citation>
    <scope>NUCLEOTIDE SEQUENCE [LARGE SCALE GENOMIC DNA]</scope>
    <source>
        <strain evidence="9">MT8872</strain>
    </source>
</reference>
<reference evidence="10" key="2">
    <citation type="submission" date="2020-10" db="UniProtKB">
        <authorList>
            <consortium name="WormBaseParasite"/>
        </authorList>
    </citation>
    <scope>IDENTIFICATION</scope>
</reference>
<dbReference type="InterPro" id="IPR011603">
    <property type="entry name" value="2oxoglutarate_DH_E1"/>
</dbReference>
<dbReference type="GO" id="GO:0005739">
    <property type="term" value="C:mitochondrion"/>
    <property type="evidence" value="ECO:0007669"/>
    <property type="project" value="UniProtKB-SubCell"/>
</dbReference>
<name>A0A7E4UQ48_PANRE</name>
<dbReference type="PIRSF" id="PIRSF000157">
    <property type="entry name" value="Oxoglu_dh_E1"/>
    <property type="match status" value="1"/>
</dbReference>
<dbReference type="Pfam" id="PF16870">
    <property type="entry name" value="OxoGdeHyase_C"/>
    <property type="match status" value="1"/>
</dbReference>
<comment type="similarity">
    <text evidence="3">Belongs to the alpha-ketoglutarate dehydrogenase family.</text>
</comment>
<organism evidence="9 10">
    <name type="scientific">Panagrellus redivivus</name>
    <name type="common">Microworm</name>
    <dbReference type="NCBI Taxonomy" id="6233"/>
    <lineage>
        <taxon>Eukaryota</taxon>
        <taxon>Metazoa</taxon>
        <taxon>Ecdysozoa</taxon>
        <taxon>Nematoda</taxon>
        <taxon>Chromadorea</taxon>
        <taxon>Rhabditida</taxon>
        <taxon>Tylenchina</taxon>
        <taxon>Panagrolaimomorpha</taxon>
        <taxon>Panagrolaimoidea</taxon>
        <taxon>Panagrolaimidae</taxon>
        <taxon>Panagrellus</taxon>
    </lineage>
</organism>
<dbReference type="SUPFAM" id="SSF52518">
    <property type="entry name" value="Thiamin diphosphate-binding fold (THDP-binding)"/>
    <property type="match status" value="2"/>
</dbReference>
<dbReference type="InterPro" id="IPR029061">
    <property type="entry name" value="THDP-binding"/>
</dbReference>
<evidence type="ECO:0000256" key="5">
    <source>
        <dbReference type="ARBA" id="ARBA00023002"/>
    </source>
</evidence>
<evidence type="ECO:0000256" key="4">
    <source>
        <dbReference type="ARBA" id="ARBA00022946"/>
    </source>
</evidence>
<dbReference type="SMART" id="SM00861">
    <property type="entry name" value="Transket_pyr"/>
    <property type="match status" value="1"/>
</dbReference>
<evidence type="ECO:0000313" key="10">
    <source>
        <dbReference type="WBParaSite" id="Pan_g11137.t1"/>
    </source>
</evidence>
<dbReference type="Pfam" id="PF02779">
    <property type="entry name" value="Transket_pyr"/>
    <property type="match status" value="1"/>
</dbReference>
<evidence type="ECO:0000256" key="6">
    <source>
        <dbReference type="ARBA" id="ARBA00023052"/>
    </source>
</evidence>
<feature type="domain" description="Transketolase-like pyrimidine-binding" evidence="8">
    <location>
        <begin position="560"/>
        <end position="765"/>
    </location>
</feature>
<evidence type="ECO:0000256" key="1">
    <source>
        <dbReference type="ARBA" id="ARBA00001964"/>
    </source>
</evidence>
<dbReference type="NCBIfam" id="TIGR00239">
    <property type="entry name" value="2oxo_dh_E1"/>
    <property type="match status" value="1"/>
</dbReference>
<proteinExistence type="inferred from homology"/>
<dbReference type="PANTHER" id="PTHR23152">
    <property type="entry name" value="2-OXOGLUTARATE DEHYDROGENASE"/>
    <property type="match status" value="1"/>
</dbReference>
<dbReference type="Pfam" id="PF00676">
    <property type="entry name" value="E1_dh"/>
    <property type="match status" value="1"/>
</dbReference>
<keyword evidence="9" id="KW-1185">Reference proteome</keyword>
<dbReference type="NCBIfam" id="NF006914">
    <property type="entry name" value="PRK09404.1"/>
    <property type="match status" value="1"/>
</dbReference>
<keyword evidence="6" id="KW-0786">Thiamine pyrophosphate</keyword>
<evidence type="ECO:0000313" key="9">
    <source>
        <dbReference type="Proteomes" id="UP000492821"/>
    </source>
</evidence>
<protein>
    <submittedName>
        <fullName evidence="10">Transket_pyr domain-containing protein</fullName>
    </submittedName>
</protein>
<dbReference type="GO" id="GO:0030976">
    <property type="term" value="F:thiamine pyrophosphate binding"/>
    <property type="evidence" value="ECO:0007669"/>
    <property type="project" value="InterPro"/>
</dbReference>
<dbReference type="Proteomes" id="UP000492821">
    <property type="component" value="Unassembled WGS sequence"/>
</dbReference>
<dbReference type="WBParaSite" id="Pan_g11137.t1">
    <property type="protein sequence ID" value="Pan_g11137.t1"/>
    <property type="gene ID" value="Pan_g11137"/>
</dbReference>
<evidence type="ECO:0000256" key="2">
    <source>
        <dbReference type="ARBA" id="ARBA00004173"/>
    </source>
</evidence>
<dbReference type="Gene3D" id="1.10.287.1150">
    <property type="entry name" value="TPP helical domain"/>
    <property type="match status" value="1"/>
</dbReference>
<dbReference type="GO" id="GO:0016624">
    <property type="term" value="F:oxidoreductase activity, acting on the aldehyde or oxo group of donors, disulfide as acceptor"/>
    <property type="evidence" value="ECO:0007669"/>
    <property type="project" value="InterPro"/>
</dbReference>
<dbReference type="Gene3D" id="3.40.50.12470">
    <property type="match status" value="1"/>
</dbReference>
<dbReference type="CDD" id="cd02016">
    <property type="entry name" value="TPP_E1_OGDC_like"/>
    <property type="match status" value="1"/>
</dbReference>
<evidence type="ECO:0000256" key="7">
    <source>
        <dbReference type="ARBA" id="ARBA00023128"/>
    </source>
</evidence>
<dbReference type="InterPro" id="IPR031717">
    <property type="entry name" value="ODO-1/KGD_C"/>
</dbReference>